<keyword evidence="4 5" id="KW-0472">Membrane</keyword>
<dbReference type="GO" id="GO:0022857">
    <property type="term" value="F:transmembrane transporter activity"/>
    <property type="evidence" value="ECO:0007669"/>
    <property type="project" value="InterPro"/>
</dbReference>
<feature type="transmembrane region" description="Helical" evidence="5">
    <location>
        <begin position="344"/>
        <end position="364"/>
    </location>
</feature>
<feature type="transmembrane region" description="Helical" evidence="5">
    <location>
        <begin position="270"/>
        <end position="287"/>
    </location>
</feature>
<comment type="subcellular location">
    <subcellularLocation>
        <location evidence="1">Membrane</location>
        <topology evidence="1">Multi-pass membrane protein</topology>
    </subcellularLocation>
</comment>
<dbReference type="InterPro" id="IPR036259">
    <property type="entry name" value="MFS_trans_sf"/>
</dbReference>
<evidence type="ECO:0000256" key="2">
    <source>
        <dbReference type="ARBA" id="ARBA00022692"/>
    </source>
</evidence>
<dbReference type="InterPro" id="IPR011701">
    <property type="entry name" value="MFS"/>
</dbReference>
<dbReference type="AlphaFoldDB" id="A0A9P4JW39"/>
<feature type="transmembrane region" description="Helical" evidence="5">
    <location>
        <begin position="166"/>
        <end position="186"/>
    </location>
</feature>
<evidence type="ECO:0000256" key="3">
    <source>
        <dbReference type="ARBA" id="ARBA00022989"/>
    </source>
</evidence>
<sequence>MEPNKSIHSVEMQQIDMNEVSNALVEFDKPQDNQEYPSGLSLATIMLAICFAVYCVALDNTIIATAIPRITDHFKKLEDAGWYGSAYLITTCAFQLFYGKLYTLYSLKAVFLSSLLLFEVGSLICAVAKTSLDFIVGRAIAGLGGAGVLCGSLVIVSVVVPLRKRASFTGLIGGCFGIAAVSGPLIGGVLTDRVSWRWCFYINLPFGAVTALVLIFFLHIHGQRPHTGTFREQIVHLDIPGNILFIASVICLLLALQWGGVIEPWSSGRVVALLVMFAVLLLAFIAVQRWRGDTATVPWRVAKQRSMAFGSIFAFMIGAAFFLFVFYLPYYFQAIKNTSALRSGIDVLPLILSQVVGTILAGALTTQTGYYMPFICLSTVFMSVGAGLITLLEVDTSVAKWVGYQIVFGIGAGLGFQQVTLAAQAVLTRKDVPTGTGIAMFVQLFGGAVFVSAGLNVFTSTLITEIVKAQVPGLDPAMIVSAGATELRRLVAPEYVGVVLKAYMRALVKTYQVGVVVACLSGVGAVGMEWVNIKGKQLDAIVAA</sequence>
<dbReference type="OrthoDB" id="10021397at2759"/>
<feature type="transmembrane region" description="Helical" evidence="5">
    <location>
        <begin position="80"/>
        <end position="98"/>
    </location>
</feature>
<dbReference type="FunFam" id="1.20.1720.10:FF:000012">
    <property type="entry name" value="MFS toxin efflux pump (AflT)"/>
    <property type="match status" value="1"/>
</dbReference>
<dbReference type="FunFam" id="1.20.1250.20:FF:000196">
    <property type="entry name" value="MFS toxin efflux pump (AflT)"/>
    <property type="match status" value="1"/>
</dbReference>
<evidence type="ECO:0000256" key="1">
    <source>
        <dbReference type="ARBA" id="ARBA00004141"/>
    </source>
</evidence>
<evidence type="ECO:0000256" key="5">
    <source>
        <dbReference type="SAM" id="Phobius"/>
    </source>
</evidence>
<feature type="transmembrane region" description="Helical" evidence="5">
    <location>
        <begin position="198"/>
        <end position="219"/>
    </location>
</feature>
<dbReference type="Proteomes" id="UP000799536">
    <property type="component" value="Unassembled WGS sequence"/>
</dbReference>
<proteinExistence type="predicted"/>
<comment type="caution">
    <text evidence="7">The sequence shown here is derived from an EMBL/GenBank/DDBJ whole genome shotgun (WGS) entry which is preliminary data.</text>
</comment>
<dbReference type="Gene3D" id="1.20.1720.10">
    <property type="entry name" value="Multidrug resistance protein D"/>
    <property type="match status" value="1"/>
</dbReference>
<keyword evidence="8" id="KW-1185">Reference proteome</keyword>
<feature type="domain" description="Major facilitator superfamily (MFS) profile" evidence="6">
    <location>
        <begin position="45"/>
        <end position="536"/>
    </location>
</feature>
<dbReference type="Gene3D" id="1.20.1250.20">
    <property type="entry name" value="MFS general substrate transporter like domains"/>
    <property type="match status" value="1"/>
</dbReference>
<feature type="transmembrane region" description="Helical" evidence="5">
    <location>
        <begin position="438"/>
        <end position="458"/>
    </location>
</feature>
<protein>
    <submittedName>
        <fullName evidence="7">MFS multidrug transporter</fullName>
    </submittedName>
</protein>
<dbReference type="PANTHER" id="PTHR23501:SF199">
    <property type="entry name" value="MFS EFFLUX TRANSPORTER INPD-RELATED"/>
    <property type="match status" value="1"/>
</dbReference>
<evidence type="ECO:0000313" key="7">
    <source>
        <dbReference type="EMBL" id="KAF2205451.1"/>
    </source>
</evidence>
<evidence type="ECO:0000313" key="8">
    <source>
        <dbReference type="Proteomes" id="UP000799536"/>
    </source>
</evidence>
<feature type="transmembrane region" description="Helical" evidence="5">
    <location>
        <begin position="110"/>
        <end position="128"/>
    </location>
</feature>
<dbReference type="Pfam" id="PF07690">
    <property type="entry name" value="MFS_1"/>
    <property type="match status" value="1"/>
</dbReference>
<feature type="transmembrane region" description="Helical" evidence="5">
    <location>
        <begin position="404"/>
        <end position="426"/>
    </location>
</feature>
<keyword evidence="3 5" id="KW-1133">Transmembrane helix</keyword>
<dbReference type="EMBL" id="ML993855">
    <property type="protein sequence ID" value="KAF2205451.1"/>
    <property type="molecule type" value="Genomic_DNA"/>
</dbReference>
<keyword evidence="2 5" id="KW-0812">Transmembrane</keyword>
<accession>A0A9P4JW39</accession>
<dbReference type="PANTHER" id="PTHR23501">
    <property type="entry name" value="MAJOR FACILITATOR SUPERFAMILY"/>
    <property type="match status" value="1"/>
</dbReference>
<gene>
    <name evidence="7" type="ORF">GQ43DRAFT_436977</name>
</gene>
<dbReference type="SUPFAM" id="SSF103473">
    <property type="entry name" value="MFS general substrate transporter"/>
    <property type="match status" value="1"/>
</dbReference>
<feature type="transmembrane region" description="Helical" evidence="5">
    <location>
        <begin position="140"/>
        <end position="160"/>
    </location>
</feature>
<feature type="transmembrane region" description="Helical" evidence="5">
    <location>
        <begin position="239"/>
        <end position="258"/>
    </location>
</feature>
<evidence type="ECO:0000256" key="4">
    <source>
        <dbReference type="ARBA" id="ARBA00023136"/>
    </source>
</evidence>
<reference evidence="7" key="1">
    <citation type="journal article" date="2020" name="Stud. Mycol.">
        <title>101 Dothideomycetes genomes: a test case for predicting lifestyles and emergence of pathogens.</title>
        <authorList>
            <person name="Haridas S."/>
            <person name="Albert R."/>
            <person name="Binder M."/>
            <person name="Bloem J."/>
            <person name="Labutti K."/>
            <person name="Salamov A."/>
            <person name="Andreopoulos B."/>
            <person name="Baker S."/>
            <person name="Barry K."/>
            <person name="Bills G."/>
            <person name="Bluhm B."/>
            <person name="Cannon C."/>
            <person name="Castanera R."/>
            <person name="Culley D."/>
            <person name="Daum C."/>
            <person name="Ezra D."/>
            <person name="Gonzalez J."/>
            <person name="Henrissat B."/>
            <person name="Kuo A."/>
            <person name="Liang C."/>
            <person name="Lipzen A."/>
            <person name="Lutzoni F."/>
            <person name="Magnuson J."/>
            <person name="Mondo S."/>
            <person name="Nolan M."/>
            <person name="Ohm R."/>
            <person name="Pangilinan J."/>
            <person name="Park H.-J."/>
            <person name="Ramirez L."/>
            <person name="Alfaro M."/>
            <person name="Sun H."/>
            <person name="Tritt A."/>
            <person name="Yoshinaga Y."/>
            <person name="Zwiers L.-H."/>
            <person name="Turgeon B."/>
            <person name="Goodwin S."/>
            <person name="Spatafora J."/>
            <person name="Crous P."/>
            <person name="Grigoriev I."/>
        </authorList>
    </citation>
    <scope>NUCLEOTIDE SEQUENCE</scope>
    <source>
        <strain evidence="7">ATCC 74209</strain>
    </source>
</reference>
<dbReference type="GO" id="GO:0005886">
    <property type="term" value="C:plasma membrane"/>
    <property type="evidence" value="ECO:0007669"/>
    <property type="project" value="TreeGrafter"/>
</dbReference>
<organism evidence="7 8">
    <name type="scientific">Delitschia confertaspora ATCC 74209</name>
    <dbReference type="NCBI Taxonomy" id="1513339"/>
    <lineage>
        <taxon>Eukaryota</taxon>
        <taxon>Fungi</taxon>
        <taxon>Dikarya</taxon>
        <taxon>Ascomycota</taxon>
        <taxon>Pezizomycotina</taxon>
        <taxon>Dothideomycetes</taxon>
        <taxon>Pleosporomycetidae</taxon>
        <taxon>Pleosporales</taxon>
        <taxon>Delitschiaceae</taxon>
        <taxon>Delitschia</taxon>
    </lineage>
</organism>
<dbReference type="PROSITE" id="PS50850">
    <property type="entry name" value="MFS"/>
    <property type="match status" value="1"/>
</dbReference>
<feature type="transmembrane region" description="Helical" evidence="5">
    <location>
        <begin position="370"/>
        <end position="392"/>
    </location>
</feature>
<dbReference type="InterPro" id="IPR020846">
    <property type="entry name" value="MFS_dom"/>
</dbReference>
<dbReference type="CDD" id="cd17502">
    <property type="entry name" value="MFS_Azr1_MDR_like"/>
    <property type="match status" value="1"/>
</dbReference>
<feature type="transmembrane region" description="Helical" evidence="5">
    <location>
        <begin position="307"/>
        <end position="332"/>
    </location>
</feature>
<name>A0A9P4JW39_9PLEO</name>
<feature type="transmembrane region" description="Helical" evidence="5">
    <location>
        <begin position="39"/>
        <end position="59"/>
    </location>
</feature>
<evidence type="ECO:0000259" key="6">
    <source>
        <dbReference type="PROSITE" id="PS50850"/>
    </source>
</evidence>